<protein>
    <submittedName>
        <fullName evidence="9">Chemotaxis protein</fullName>
    </submittedName>
</protein>
<feature type="domain" description="HAMP" evidence="8">
    <location>
        <begin position="372"/>
        <end position="424"/>
    </location>
</feature>
<gene>
    <name evidence="9" type="ORF">ADU59_07520</name>
</gene>
<keyword evidence="6" id="KW-0472">Membrane</keyword>
<dbReference type="PROSITE" id="PS50111">
    <property type="entry name" value="CHEMOTAXIS_TRANSDUC_2"/>
    <property type="match status" value="1"/>
</dbReference>
<dbReference type="GO" id="GO:0016020">
    <property type="term" value="C:membrane"/>
    <property type="evidence" value="ECO:0007669"/>
    <property type="project" value="UniProtKB-SubCell"/>
</dbReference>
<dbReference type="Pfam" id="PF00015">
    <property type="entry name" value="MCPsignal"/>
    <property type="match status" value="1"/>
</dbReference>
<dbReference type="PROSITE" id="PS50885">
    <property type="entry name" value="HAMP"/>
    <property type="match status" value="2"/>
</dbReference>
<name>A0A1C7P4J6_9HYPH</name>
<evidence type="ECO:0000256" key="3">
    <source>
        <dbReference type="ARBA" id="ARBA00029447"/>
    </source>
</evidence>
<dbReference type="SMART" id="SM00283">
    <property type="entry name" value="MA"/>
    <property type="match status" value="1"/>
</dbReference>
<keyword evidence="10" id="KW-1185">Reference proteome</keyword>
<evidence type="ECO:0000256" key="4">
    <source>
        <dbReference type="PROSITE-ProRule" id="PRU00284"/>
    </source>
</evidence>
<organism evidence="9 10">
    <name type="scientific">Pararhizobium polonicum</name>
    <dbReference type="NCBI Taxonomy" id="1612624"/>
    <lineage>
        <taxon>Bacteria</taxon>
        <taxon>Pseudomonadati</taxon>
        <taxon>Pseudomonadota</taxon>
        <taxon>Alphaproteobacteria</taxon>
        <taxon>Hyphomicrobiales</taxon>
        <taxon>Rhizobiaceae</taxon>
        <taxon>Rhizobium/Agrobacterium group</taxon>
        <taxon>Pararhizobium</taxon>
    </lineage>
</organism>
<dbReference type="GO" id="GO:0006935">
    <property type="term" value="P:chemotaxis"/>
    <property type="evidence" value="ECO:0007669"/>
    <property type="project" value="UniProtKB-KW"/>
</dbReference>
<accession>A0A1C7P4J6</accession>
<dbReference type="PATRIC" id="fig|1612624.7.peg.1585"/>
<evidence type="ECO:0000313" key="10">
    <source>
        <dbReference type="Proteomes" id="UP000093111"/>
    </source>
</evidence>
<dbReference type="InterPro" id="IPR032255">
    <property type="entry name" value="HBM"/>
</dbReference>
<dbReference type="Pfam" id="PF00672">
    <property type="entry name" value="HAMP"/>
    <property type="match status" value="1"/>
</dbReference>
<keyword evidence="4" id="KW-0807">Transducer</keyword>
<dbReference type="Gene3D" id="1.10.287.950">
    <property type="entry name" value="Methyl-accepting chemotaxis protein"/>
    <property type="match status" value="1"/>
</dbReference>
<dbReference type="SUPFAM" id="SSF158472">
    <property type="entry name" value="HAMP domain-like"/>
    <property type="match status" value="1"/>
</dbReference>
<evidence type="ECO:0000259" key="7">
    <source>
        <dbReference type="PROSITE" id="PS50111"/>
    </source>
</evidence>
<dbReference type="Gene3D" id="6.10.340.10">
    <property type="match status" value="1"/>
</dbReference>
<feature type="coiled-coil region" evidence="5">
    <location>
        <begin position="448"/>
        <end position="485"/>
    </location>
</feature>
<dbReference type="RefSeq" id="WP_068953250.1">
    <property type="nucleotide sequence ID" value="NZ_LGLV01000005.1"/>
</dbReference>
<dbReference type="STRING" id="1612624.ADU59_07520"/>
<feature type="domain" description="Methyl-accepting transducer" evidence="7">
    <location>
        <begin position="429"/>
        <end position="658"/>
    </location>
</feature>
<comment type="caution">
    <text evidence="9">The sequence shown here is derived from an EMBL/GenBank/DDBJ whole genome shotgun (WGS) entry which is preliminary data.</text>
</comment>
<dbReference type="PANTHER" id="PTHR43531">
    <property type="entry name" value="PROTEIN ICFG"/>
    <property type="match status" value="1"/>
</dbReference>
<reference evidence="9 10" key="1">
    <citation type="journal article" date="2016" name="Syst. Appl. Microbiol.">
        <title>Pararhizobium polonicum sp. nov. isolated from tumors on stone fruit rootstocks.</title>
        <authorList>
            <person name="Pulawska J."/>
            <person name="Kuzmanovic N."/>
            <person name="Willems A."/>
            <person name="Pothier J.F."/>
        </authorList>
    </citation>
    <scope>NUCLEOTIDE SEQUENCE [LARGE SCALE GENOMIC DNA]</scope>
    <source>
        <strain evidence="9 10">F5.1</strain>
    </source>
</reference>
<dbReference type="SUPFAM" id="SSF58104">
    <property type="entry name" value="Methyl-accepting chemotaxis protein (MCP) signaling domain"/>
    <property type="match status" value="1"/>
</dbReference>
<comment type="subcellular location">
    <subcellularLocation>
        <location evidence="1">Membrane</location>
    </subcellularLocation>
</comment>
<dbReference type="FunFam" id="1.10.287.950:FF:000001">
    <property type="entry name" value="Methyl-accepting chemotaxis sensory transducer"/>
    <property type="match status" value="1"/>
</dbReference>
<dbReference type="EMBL" id="LGLV01000005">
    <property type="protein sequence ID" value="OBZ96198.1"/>
    <property type="molecule type" value="Genomic_DNA"/>
</dbReference>
<dbReference type="OrthoDB" id="3289104at2"/>
<dbReference type="Proteomes" id="UP000093111">
    <property type="component" value="Unassembled WGS sequence"/>
</dbReference>
<comment type="similarity">
    <text evidence="3">Belongs to the methyl-accepting chemotaxis (MCP) protein family.</text>
</comment>
<evidence type="ECO:0000256" key="1">
    <source>
        <dbReference type="ARBA" id="ARBA00004370"/>
    </source>
</evidence>
<dbReference type="SMART" id="SM01358">
    <property type="entry name" value="HBM"/>
    <property type="match status" value="1"/>
</dbReference>
<keyword evidence="6" id="KW-0812">Transmembrane</keyword>
<sequence>MLLAIVALAGILAIAAIFLVQRRVEADYRAAADQLTQREADVAGMMADFRDTLLWEQDFLLNRDTASVEKFAAAHRNAKSVIDTLRATATAEQAGELEAVAAGLDVYAGAFSTLVRSNEELGLDASQGLEGAMREAVHSIEKQLESVEDAEIRASMLMMRRHEKDFILRRDGQYIDKHAEEAAHFTTLVKQAFRPGVQRMRVMDALDVYTNAFRFYAEASLKEAEARRAVSLSYAAVEPVVARVLAGYGAEKSATVAENRQVAQRIIAIVFGLIAASVAILLAAVWVIGRSIARPVVTITSAMRALADGKTAIAVPGLGRRDEFGAMAEALEVFRQSALANLRLEQEAEAARARSEGERLRMQEEAEANARERLMQATGGLATGLQRLAAGDLSFQLSQPFSPDFEALRGDLNTTLRQLGEVMGEISRSTGAIDSGSREISESAGDLAQRTERQAASLEETAAALDEITANVASASRRAQEAREVALTANASAAQSAVLVSQAVSAMERIEHSSGRISSIIGVIDEIAFQTNLLALNAGIEAARAGDAGRGFAVVAHEVRELAQRSAAAAREIKELIRSSSAEVEDGVRFVRDTGAALTGIAGHVEAINRHMEAIAISSREQSLGLAEVNTAVNLMDQGTQQNAAMVEENNAASAVLATEADRLRQLVSIFQLAQTQDPAEAGNTQLRVFAGGRR</sequence>
<dbReference type="InterPro" id="IPR004089">
    <property type="entry name" value="MCPsignal_dom"/>
</dbReference>
<dbReference type="GO" id="GO:0007165">
    <property type="term" value="P:signal transduction"/>
    <property type="evidence" value="ECO:0007669"/>
    <property type="project" value="UniProtKB-KW"/>
</dbReference>
<keyword evidence="2" id="KW-0145">Chemotaxis</keyword>
<dbReference type="AlphaFoldDB" id="A0A1C7P4J6"/>
<evidence type="ECO:0000256" key="5">
    <source>
        <dbReference type="SAM" id="Coils"/>
    </source>
</evidence>
<evidence type="ECO:0000256" key="6">
    <source>
        <dbReference type="SAM" id="Phobius"/>
    </source>
</evidence>
<dbReference type="InterPro" id="IPR003660">
    <property type="entry name" value="HAMP_dom"/>
</dbReference>
<dbReference type="InterPro" id="IPR051310">
    <property type="entry name" value="MCP_chemotaxis"/>
</dbReference>
<evidence type="ECO:0000313" key="9">
    <source>
        <dbReference type="EMBL" id="OBZ96198.1"/>
    </source>
</evidence>
<dbReference type="CDD" id="cd11386">
    <property type="entry name" value="MCP_signal"/>
    <property type="match status" value="1"/>
</dbReference>
<feature type="transmembrane region" description="Helical" evidence="6">
    <location>
        <begin position="266"/>
        <end position="288"/>
    </location>
</feature>
<feature type="domain" description="HAMP" evidence="8">
    <location>
        <begin position="290"/>
        <end position="343"/>
    </location>
</feature>
<evidence type="ECO:0000259" key="8">
    <source>
        <dbReference type="PROSITE" id="PS50885"/>
    </source>
</evidence>
<evidence type="ECO:0000256" key="2">
    <source>
        <dbReference type="ARBA" id="ARBA00022500"/>
    </source>
</evidence>
<keyword evidence="5" id="KW-0175">Coiled coil</keyword>
<keyword evidence="6" id="KW-1133">Transmembrane helix</keyword>
<proteinExistence type="inferred from homology"/>
<dbReference type="PANTHER" id="PTHR43531:SF11">
    <property type="entry name" value="METHYL-ACCEPTING CHEMOTAXIS PROTEIN 3"/>
    <property type="match status" value="1"/>
</dbReference>
<dbReference type="SMART" id="SM00304">
    <property type="entry name" value="HAMP"/>
    <property type="match status" value="2"/>
</dbReference>